<dbReference type="Gene3D" id="3.40.640.10">
    <property type="entry name" value="Type I PLP-dependent aspartate aminotransferase-like (Major domain)"/>
    <property type="match status" value="1"/>
</dbReference>
<dbReference type="EMBL" id="UOED01000081">
    <property type="protein sequence ID" value="VAV93330.1"/>
    <property type="molecule type" value="Genomic_DNA"/>
</dbReference>
<dbReference type="GO" id="GO:0019346">
    <property type="term" value="P:transsulfuration"/>
    <property type="evidence" value="ECO:0007669"/>
    <property type="project" value="InterPro"/>
</dbReference>
<keyword evidence="2" id="KW-0663">Pyridoxal phosphate</keyword>
<feature type="non-terminal residue" evidence="3">
    <location>
        <position position="63"/>
    </location>
</feature>
<proteinExistence type="predicted"/>
<accession>A0A3B0RJL9</accession>
<reference evidence="3" key="1">
    <citation type="submission" date="2018-06" db="EMBL/GenBank/DDBJ databases">
        <authorList>
            <person name="Zhirakovskaya E."/>
        </authorList>
    </citation>
    <scope>NUCLEOTIDE SEQUENCE</scope>
</reference>
<dbReference type="InterPro" id="IPR015424">
    <property type="entry name" value="PyrdxlP-dep_Trfase"/>
</dbReference>
<dbReference type="InterPro" id="IPR000277">
    <property type="entry name" value="Cys/Met-Metab_PyrdxlP-dep_enz"/>
</dbReference>
<dbReference type="InterPro" id="IPR015421">
    <property type="entry name" value="PyrdxlP-dep_Trfase_major"/>
</dbReference>
<evidence type="ECO:0000313" key="3">
    <source>
        <dbReference type="EMBL" id="VAV93330.1"/>
    </source>
</evidence>
<keyword evidence="3" id="KW-0456">Lyase</keyword>
<sequence>MTGPKKNIPNSFATRAIHHGYDPQDEHGALTPPLHLTSTFAFATAEEGGEMFQGERAGHIYSR</sequence>
<dbReference type="AlphaFoldDB" id="A0A3B0RJL9"/>
<organism evidence="3">
    <name type="scientific">hydrothermal vent metagenome</name>
    <dbReference type="NCBI Taxonomy" id="652676"/>
    <lineage>
        <taxon>unclassified sequences</taxon>
        <taxon>metagenomes</taxon>
        <taxon>ecological metagenomes</taxon>
    </lineage>
</organism>
<gene>
    <name evidence="3" type="ORF">MNBD_ALPHA02-1330</name>
</gene>
<dbReference type="Pfam" id="PF01053">
    <property type="entry name" value="Cys_Met_Meta_PP"/>
    <property type="match status" value="1"/>
</dbReference>
<name>A0A3B0RJL9_9ZZZZ</name>
<comment type="cofactor">
    <cofactor evidence="1">
        <name>pyridoxal 5'-phosphate</name>
        <dbReference type="ChEBI" id="CHEBI:597326"/>
    </cofactor>
</comment>
<dbReference type="GO" id="GO:0018826">
    <property type="term" value="F:methionine gamma-lyase activity"/>
    <property type="evidence" value="ECO:0007669"/>
    <property type="project" value="UniProtKB-EC"/>
</dbReference>
<protein>
    <submittedName>
        <fullName evidence="3">Methionine gamma-lyase</fullName>
        <ecNumber evidence="3">4.4.1.11</ecNumber>
    </submittedName>
</protein>
<dbReference type="GO" id="GO:0030170">
    <property type="term" value="F:pyridoxal phosphate binding"/>
    <property type="evidence" value="ECO:0007669"/>
    <property type="project" value="InterPro"/>
</dbReference>
<dbReference type="SUPFAM" id="SSF53383">
    <property type="entry name" value="PLP-dependent transferases"/>
    <property type="match status" value="1"/>
</dbReference>
<evidence type="ECO:0000256" key="1">
    <source>
        <dbReference type="ARBA" id="ARBA00001933"/>
    </source>
</evidence>
<evidence type="ECO:0000256" key="2">
    <source>
        <dbReference type="ARBA" id="ARBA00022898"/>
    </source>
</evidence>
<dbReference type="EC" id="4.4.1.11" evidence="3"/>